<proteinExistence type="predicted"/>
<dbReference type="Proteomes" id="UP000054408">
    <property type="component" value="Unassembled WGS sequence"/>
</dbReference>
<dbReference type="eggNOG" id="KOG1949">
    <property type="taxonomic scope" value="Eukaryota"/>
</dbReference>
<sequence length="1212" mass="127545">MLLRELLESDEGKSGELDVDAELEVADYKFLRHMWHVLRTTAEDIVSSGAHVNSGDDGEPLRVLSGVAFVMQRVLADEARKASKSMFAVASLLHDIILVLPNTLDGDALKNEIALFCETWWTHAKPGREALVPQTLCYLLVRGLSPGGTPGDVKRVAAMRTAFELLDFEHESTESIKDLILRTLFSPLFLGAAAGIKFLAHMFNLSGPFASEMHVTMKGQMPMAKLKMLNSYGEVYFKAWKTAGAASRDAIEYNFVQELMSAGVHASSKGLAAALRAVLGAFHERKRYPGVDDLLLRLYEPILWRALKAASPEVRCNAAALFVEAFPLQSPAASQVETEANMARQFEALGCLLDDEAVGVRVVGIHGVSRVLSLFWDLLPRIQIQAFLKKLVGELAFDASSPAVRVAVCEGLSFVLDNHLSHPMLKAVLSRLSPLLDDVSDKVRGAFADLLLSVKTLRSIKFWEVVPVESLLARLAVDSDKMCRKLVRLLAATYFPTANTSASAATHVVQRVIVFVRQNPVAALNFYRHAHKAGPISVSDVACLIEDLGALVDKAVAAARVCAPHPATISTRASGGHADIFASSVEGVELELSDDGDEAARSIKRRKLLEAEKSGEGVARAIELLSTDETAVIGGLIVVLGALRSSISKSLAKPVFAPLVIRLNSLLPPATVVSIMEWARQVSSGAVGAVLALASSLPDSQLADLAKYCLGALTGGIAGQSSSEWAPHLLCLVEWGKLDLVVDGLASALVRGRTSSSRAGARKKARTLGGEGPSSSGKTGEMSAGFALDVVEFMFKDAHLRSVLAQPEHLGHVMRLTGATAAYGEGLEARLVHALTLEAAAPGASAAAAALNTVFADEEGAADEDPGSDAFCVRAALTGLRLALHKQAYRGASRAPPGEVVDAVTAVQTEIGPALASLASAERERASGGRKRPSGKAGSGIDIALQYVNGVLSIAADALAIGMRTGGFATSLSGALVVVMQSAPPKLARRATKAAGRVLFQEFEACADVDAALRLTGELVAAAPSKYVGILAAPLKSVLALYEKHRQLQVVVPLLARHALAVSAKTTASGGSVLDELPLSGGDENSGTAVALALKAAHFEELAGLRLGKSDEAEIDGVVGMVVDVCTSSAPRAAAFVAALKTMIKRAHSARVLVAASNLIAEAVAKIGDRKGAASVASSAAKAVQAAGARLPSEAMVLRKEHERLAGVWMAA</sequence>
<dbReference type="InterPro" id="IPR016024">
    <property type="entry name" value="ARM-type_fold"/>
</dbReference>
<dbReference type="PANTHER" id="PTHR16199">
    <property type="entry name" value="CONDENSIN-2 COMPLEX SUBUNIT G2"/>
    <property type="match status" value="1"/>
</dbReference>
<dbReference type="SUPFAM" id="SSF48371">
    <property type="entry name" value="ARM repeat"/>
    <property type="match status" value="1"/>
</dbReference>
<accession>A0A0L0D587</accession>
<dbReference type="GO" id="GO:0005634">
    <property type="term" value="C:nucleus"/>
    <property type="evidence" value="ECO:0007669"/>
    <property type="project" value="InterPro"/>
</dbReference>
<dbReference type="RefSeq" id="XP_013759440.1">
    <property type="nucleotide sequence ID" value="XM_013903986.1"/>
</dbReference>
<dbReference type="GO" id="GO:0000070">
    <property type="term" value="P:mitotic sister chromatid segregation"/>
    <property type="evidence" value="ECO:0007669"/>
    <property type="project" value="TreeGrafter"/>
</dbReference>
<dbReference type="GeneID" id="25562201"/>
<dbReference type="OrthoDB" id="10062843at2759"/>
<organism evidence="2 3">
    <name type="scientific">Thecamonas trahens ATCC 50062</name>
    <dbReference type="NCBI Taxonomy" id="461836"/>
    <lineage>
        <taxon>Eukaryota</taxon>
        <taxon>Apusozoa</taxon>
        <taxon>Apusomonadida</taxon>
        <taxon>Apusomonadidae</taxon>
        <taxon>Thecamonas</taxon>
    </lineage>
</organism>
<dbReference type="AlphaFoldDB" id="A0A0L0D587"/>
<dbReference type="Pfam" id="PF12422">
    <property type="entry name" value="Condensin2nSMC"/>
    <property type="match status" value="1"/>
</dbReference>
<protein>
    <submittedName>
        <fullName evidence="2">Condensin-2 complex subunit G2</fullName>
    </submittedName>
</protein>
<evidence type="ECO:0000256" key="1">
    <source>
        <dbReference type="SAM" id="MobiDB-lite"/>
    </source>
</evidence>
<gene>
    <name evidence="2" type="ORF">AMSG_02521</name>
</gene>
<dbReference type="STRING" id="461836.A0A0L0D587"/>
<dbReference type="PANTHER" id="PTHR16199:SF4">
    <property type="entry name" value="CONDENSIN-2 COMPLEX SUBUNIT G2"/>
    <property type="match status" value="1"/>
</dbReference>
<name>A0A0L0D587_THETB</name>
<dbReference type="EMBL" id="GL349447">
    <property type="protein sequence ID" value="KNC47504.1"/>
    <property type="molecule type" value="Genomic_DNA"/>
</dbReference>
<evidence type="ECO:0000313" key="2">
    <source>
        <dbReference type="EMBL" id="KNC47504.1"/>
    </source>
</evidence>
<dbReference type="GO" id="GO:0000796">
    <property type="term" value="C:condensin complex"/>
    <property type="evidence" value="ECO:0007669"/>
    <property type="project" value="TreeGrafter"/>
</dbReference>
<dbReference type="InterPro" id="IPR011989">
    <property type="entry name" value="ARM-like"/>
</dbReference>
<evidence type="ECO:0000313" key="3">
    <source>
        <dbReference type="Proteomes" id="UP000054408"/>
    </source>
</evidence>
<dbReference type="Gene3D" id="1.25.10.10">
    <property type="entry name" value="Leucine-rich Repeat Variant"/>
    <property type="match status" value="1"/>
</dbReference>
<reference evidence="2 3" key="1">
    <citation type="submission" date="2010-05" db="EMBL/GenBank/DDBJ databases">
        <title>The Genome Sequence of Thecamonas trahens ATCC 50062.</title>
        <authorList>
            <consortium name="The Broad Institute Genome Sequencing Platform"/>
            <person name="Russ C."/>
            <person name="Cuomo C."/>
            <person name="Shea T."/>
            <person name="Young S.K."/>
            <person name="Zeng Q."/>
            <person name="Koehrsen M."/>
            <person name="Haas B."/>
            <person name="Borodovsky M."/>
            <person name="Guigo R."/>
            <person name="Alvarado L."/>
            <person name="Berlin A."/>
            <person name="Bochicchio J."/>
            <person name="Borenstein D."/>
            <person name="Chapman S."/>
            <person name="Chen Z."/>
            <person name="Freedman E."/>
            <person name="Gellesch M."/>
            <person name="Goldberg J."/>
            <person name="Griggs A."/>
            <person name="Gujja S."/>
            <person name="Heilman E."/>
            <person name="Heiman D."/>
            <person name="Hepburn T."/>
            <person name="Howarth C."/>
            <person name="Jen D."/>
            <person name="Larson L."/>
            <person name="Mehta T."/>
            <person name="Park D."/>
            <person name="Pearson M."/>
            <person name="Roberts A."/>
            <person name="Saif S."/>
            <person name="Shenoy N."/>
            <person name="Sisk P."/>
            <person name="Stolte C."/>
            <person name="Sykes S."/>
            <person name="Thomson T."/>
            <person name="Walk T."/>
            <person name="White J."/>
            <person name="Yandava C."/>
            <person name="Burger G."/>
            <person name="Gray M.W."/>
            <person name="Holland P.W.H."/>
            <person name="King N."/>
            <person name="Lang F.B.F."/>
            <person name="Roger A.J."/>
            <person name="Ruiz-Trillo I."/>
            <person name="Lander E."/>
            <person name="Nusbaum C."/>
        </authorList>
    </citation>
    <scope>NUCLEOTIDE SEQUENCE [LARGE SCALE GENOMIC DNA]</scope>
    <source>
        <strain evidence="2 3">ATCC 50062</strain>
    </source>
</reference>
<feature type="region of interest" description="Disordered" evidence="1">
    <location>
        <begin position="760"/>
        <end position="780"/>
    </location>
</feature>
<dbReference type="InterPro" id="IPR024741">
    <property type="entry name" value="Condensin2_G2"/>
</dbReference>
<keyword evidence="3" id="KW-1185">Reference proteome</keyword>